<proteinExistence type="predicted"/>
<feature type="non-terminal residue" evidence="1">
    <location>
        <position position="1"/>
    </location>
</feature>
<organism evidence="1">
    <name type="scientific">Leviviridae sp</name>
    <dbReference type="NCBI Taxonomy" id="2027243"/>
    <lineage>
        <taxon>Viruses</taxon>
        <taxon>Riboviria</taxon>
        <taxon>Orthornavirae</taxon>
        <taxon>Lenarviricota</taxon>
        <taxon>Leviviricetes</taxon>
        <taxon>Norzivirales</taxon>
        <taxon>Fiersviridae</taxon>
    </lineage>
</organism>
<accession>A0A514D7S2</accession>
<protein>
    <submittedName>
        <fullName evidence="1">Uncharacterized protein</fullName>
    </submittedName>
</protein>
<evidence type="ECO:0000313" key="1">
    <source>
        <dbReference type="EMBL" id="QDH89643.1"/>
    </source>
</evidence>
<sequence length="440" mass="49861">NSMLSELDLARGYREKKRELVFMKPSTGIEWNQDLQSGAIRQAGVYNCSIVGAQETVSRENREWGLRNYLVEYYKRRGQAPPSNIQRLDIGGSFYSKKNEYYGTHPWVKIPRSLALGSYRWYDGPLFAKTHVVGPKSAEWPTLPASFSLALAGKGATAIAQTIPTNPVANSAQIIGELRESVPKLPGWALIGSKANVAKRFADEYLNLEFGVKPMMSDLRQISDAVKRSTKLLKQLERDSGRLIRRSYDFPIDTSTQRTLISPSTWTAPALNTWLYLHSGYTLYQERTVTQRFWFRGAYTYYYEMGEKLTDSLRRAEQSISRLFGTRVTPELLWELEPWSWAIDWVTNIGDVIHNITAFSHDSLVMPYAYIMGNYIATDKYTLHGVQFVGLPPQTLVQSFTTNVKFRSAATPYGFGLDPAAFSPRQWAILGALGITRATR</sequence>
<gene>
    <name evidence="1" type="ORF">H4Bulk46469_000001</name>
</gene>
<dbReference type="EMBL" id="MN034938">
    <property type="protein sequence ID" value="QDH89643.1"/>
    <property type="molecule type" value="Genomic_RNA"/>
</dbReference>
<reference evidence="1" key="1">
    <citation type="submission" date="2019-05" db="EMBL/GenBank/DDBJ databases">
        <title>Metatranscriptomic reconstruction reveals RNA viruses with the potential to shape carbon cycling in soil.</title>
        <authorList>
            <person name="Starr E.P."/>
            <person name="Nuccio E."/>
            <person name="Pett-Ridge J."/>
            <person name="Banfield J.F."/>
            <person name="Firestone M.K."/>
        </authorList>
    </citation>
    <scope>NUCLEOTIDE SEQUENCE</scope>
    <source>
        <strain evidence="1">H4_Bulk_46_scaffold_469</strain>
    </source>
</reference>
<name>A0A514D7S2_9VIRU</name>